<dbReference type="PANTHER" id="PTHR12526:SF638">
    <property type="entry name" value="SPORE COAT PROTEIN SA"/>
    <property type="match status" value="1"/>
</dbReference>
<protein>
    <submittedName>
        <fullName evidence="2">Glycosyltransferase family 4 protein</fullName>
        <ecNumber evidence="2">2.4.-.-</ecNumber>
    </submittedName>
</protein>
<keyword evidence="3" id="KW-1185">Reference proteome</keyword>
<dbReference type="RefSeq" id="WP_009625094.1">
    <property type="nucleotide sequence ID" value="NZ_VBTY01000003.1"/>
</dbReference>
<dbReference type="Gene3D" id="3.40.50.2000">
    <property type="entry name" value="Glycogen Phosphorylase B"/>
    <property type="match status" value="2"/>
</dbReference>
<keyword evidence="2" id="KW-0808">Transferase</keyword>
<comment type="caution">
    <text evidence="2">The sequence shown here is derived from an EMBL/GenBank/DDBJ whole genome shotgun (WGS) entry which is preliminary data.</text>
</comment>
<dbReference type="PANTHER" id="PTHR12526">
    <property type="entry name" value="GLYCOSYLTRANSFERASE"/>
    <property type="match status" value="1"/>
</dbReference>
<dbReference type="CDD" id="cd03801">
    <property type="entry name" value="GT4_PimA-like"/>
    <property type="match status" value="1"/>
</dbReference>
<evidence type="ECO:0000313" key="2">
    <source>
        <dbReference type="EMBL" id="MDG3493067.1"/>
    </source>
</evidence>
<dbReference type="Pfam" id="PF13692">
    <property type="entry name" value="Glyco_trans_1_4"/>
    <property type="match status" value="1"/>
</dbReference>
<reference evidence="2" key="1">
    <citation type="submission" date="2019-05" db="EMBL/GenBank/DDBJ databases">
        <title>Whole genome sequencing of Pseudanabaena catenata USMAC16.</title>
        <authorList>
            <person name="Khan Z."/>
            <person name="Omar W.M."/>
            <person name="Convey P."/>
            <person name="Merican F."/>
            <person name="Najimudin N."/>
        </authorList>
    </citation>
    <scope>NUCLEOTIDE SEQUENCE</scope>
    <source>
        <strain evidence="2">USMAC16</strain>
    </source>
</reference>
<gene>
    <name evidence="2" type="ORF">FEV09_00685</name>
</gene>
<dbReference type="AlphaFoldDB" id="A0A9X4M3U5"/>
<accession>A0A9X4M3U5</accession>
<keyword evidence="2" id="KW-0328">Glycosyltransferase</keyword>
<dbReference type="InterPro" id="IPR028098">
    <property type="entry name" value="Glyco_trans_4-like_N"/>
</dbReference>
<proteinExistence type="predicted"/>
<feature type="domain" description="Glycosyltransferase subfamily 4-like N-terminal" evidence="1">
    <location>
        <begin position="55"/>
        <end position="148"/>
    </location>
</feature>
<sequence length="341" mass="38647">MKPSILHILIDRNVGGVTSSVNGLLRSPLSEKFDFLLLNLQEAFSYLFKPRSQSSRKFKVDLIIFHDACSWKLLVILLLLRLRGNLCIQEHHYSEASESLKVPSKLRFRLMLKLAYGIANRVIAVSYAQRDWMLKYKLIAPHKLTVIQQCRELEDFLDVPIKPLAPKLTLGYFGRFSEQKGVDLLLKAMRDLQDLDLNLLIGGYGENEPLLRQLAEGDARIQFCGKLANVPKFLELCDVIIIPSRWEPWGNVCLEAKSAGKPVIVTRVDGLVEQVEDCGLVVGANVEEMAAAIANIVHIHKTSPQTLIDWGNNGRESVRGAWKKYLSEWEELLWLSKTSSR</sequence>
<evidence type="ECO:0000313" key="3">
    <source>
        <dbReference type="Proteomes" id="UP001152872"/>
    </source>
</evidence>
<dbReference type="EC" id="2.4.-.-" evidence="2"/>
<name>A0A9X4M3U5_9CYAN</name>
<dbReference type="Pfam" id="PF13439">
    <property type="entry name" value="Glyco_transf_4"/>
    <property type="match status" value="1"/>
</dbReference>
<organism evidence="2 3">
    <name type="scientific">Pseudanabaena catenata USMAC16</name>
    <dbReference type="NCBI Taxonomy" id="1855837"/>
    <lineage>
        <taxon>Bacteria</taxon>
        <taxon>Bacillati</taxon>
        <taxon>Cyanobacteriota</taxon>
        <taxon>Cyanophyceae</taxon>
        <taxon>Pseudanabaenales</taxon>
        <taxon>Pseudanabaenaceae</taxon>
        <taxon>Pseudanabaena</taxon>
    </lineage>
</organism>
<dbReference type="EMBL" id="VBTY01000003">
    <property type="protein sequence ID" value="MDG3493067.1"/>
    <property type="molecule type" value="Genomic_DNA"/>
</dbReference>
<dbReference type="Proteomes" id="UP001152872">
    <property type="component" value="Unassembled WGS sequence"/>
</dbReference>
<evidence type="ECO:0000259" key="1">
    <source>
        <dbReference type="Pfam" id="PF13439"/>
    </source>
</evidence>
<dbReference type="SUPFAM" id="SSF53756">
    <property type="entry name" value="UDP-Glycosyltransferase/glycogen phosphorylase"/>
    <property type="match status" value="1"/>
</dbReference>
<dbReference type="GO" id="GO:0016757">
    <property type="term" value="F:glycosyltransferase activity"/>
    <property type="evidence" value="ECO:0007669"/>
    <property type="project" value="UniProtKB-KW"/>
</dbReference>